<dbReference type="AlphaFoldDB" id="A0A455SQU7"/>
<organism evidence="1">
    <name type="scientific">Thermosporothrix sp. COM3</name>
    <dbReference type="NCBI Taxonomy" id="2490863"/>
    <lineage>
        <taxon>Bacteria</taxon>
        <taxon>Bacillati</taxon>
        <taxon>Chloroflexota</taxon>
        <taxon>Ktedonobacteria</taxon>
        <taxon>Ktedonobacterales</taxon>
        <taxon>Thermosporotrichaceae</taxon>
        <taxon>Thermosporothrix</taxon>
    </lineage>
</organism>
<reference evidence="1" key="1">
    <citation type="submission" date="2018-12" db="EMBL/GenBank/DDBJ databases">
        <title>Novel natural products biosynthetic potential of the class Ktedonobacteria.</title>
        <authorList>
            <person name="Zheng Y."/>
            <person name="Saitou A."/>
            <person name="Wang C.M."/>
            <person name="Toyoda A."/>
            <person name="Minakuchi Y."/>
            <person name="Sekiguchi Y."/>
            <person name="Ueda K."/>
            <person name="Takano H."/>
            <person name="Sakai Y."/>
            <person name="Yokota A."/>
            <person name="Yabe S."/>
        </authorList>
    </citation>
    <scope>NUCLEOTIDE SEQUENCE</scope>
    <source>
        <strain evidence="1">COM3</strain>
    </source>
</reference>
<gene>
    <name evidence="1" type="ORF">KTC_22650</name>
</gene>
<dbReference type="EMBL" id="AP019376">
    <property type="protein sequence ID" value="BBH87514.1"/>
    <property type="molecule type" value="Genomic_DNA"/>
</dbReference>
<name>A0A455SQU7_9CHLR</name>
<dbReference type="InterPro" id="IPR029058">
    <property type="entry name" value="AB_hydrolase_fold"/>
</dbReference>
<dbReference type="Gene3D" id="3.40.50.1820">
    <property type="entry name" value="alpha/beta hydrolase"/>
    <property type="match status" value="1"/>
</dbReference>
<evidence type="ECO:0000313" key="1">
    <source>
        <dbReference type="EMBL" id="BBH87514.1"/>
    </source>
</evidence>
<protein>
    <submittedName>
        <fullName evidence="1">Uncharacterized protein</fullName>
    </submittedName>
</protein>
<dbReference type="SUPFAM" id="SSF53474">
    <property type="entry name" value="alpha/beta-Hydrolases"/>
    <property type="match status" value="1"/>
</dbReference>
<accession>A0A455SQU7</accession>
<proteinExistence type="predicted"/>
<sequence>MTLPEHGELIARTILNAQLVMLPAVHMSNVEQPTEFLNAVLSE</sequence>